<dbReference type="Proteomes" id="UP000441717">
    <property type="component" value="Unassembled WGS sequence"/>
</dbReference>
<evidence type="ECO:0000256" key="1">
    <source>
        <dbReference type="SAM" id="MobiDB-lite"/>
    </source>
</evidence>
<evidence type="ECO:0000256" key="2">
    <source>
        <dbReference type="SAM" id="SignalP"/>
    </source>
</evidence>
<feature type="region of interest" description="Disordered" evidence="1">
    <location>
        <begin position="40"/>
        <end position="86"/>
    </location>
</feature>
<accession>A0A6N7INY5</accession>
<name>A0A6N7INY5_9FIRM</name>
<dbReference type="EMBL" id="WHYR01000010">
    <property type="protein sequence ID" value="MQL51650.1"/>
    <property type="molecule type" value="Genomic_DNA"/>
</dbReference>
<feature type="domain" description="PepSY" evidence="3">
    <location>
        <begin position="94"/>
        <end position="152"/>
    </location>
</feature>
<evidence type="ECO:0000259" key="3">
    <source>
        <dbReference type="Pfam" id="PF03413"/>
    </source>
</evidence>
<dbReference type="Gene3D" id="3.10.450.40">
    <property type="match status" value="1"/>
</dbReference>
<evidence type="ECO:0000313" key="4">
    <source>
        <dbReference type="EMBL" id="MQL51650.1"/>
    </source>
</evidence>
<proteinExistence type="predicted"/>
<dbReference type="OrthoDB" id="1919149at2"/>
<feature type="compositionally biased region" description="Polar residues" evidence="1">
    <location>
        <begin position="55"/>
        <end position="73"/>
    </location>
</feature>
<feature type="compositionally biased region" description="Low complexity" evidence="1">
    <location>
        <begin position="40"/>
        <end position="54"/>
    </location>
</feature>
<dbReference type="Pfam" id="PF03413">
    <property type="entry name" value="PepSY"/>
    <property type="match status" value="1"/>
</dbReference>
<dbReference type="InterPro" id="IPR025711">
    <property type="entry name" value="PepSY"/>
</dbReference>
<organism evidence="4 5">
    <name type="scientific">Desulfofundulus thermobenzoicus</name>
    <dbReference type="NCBI Taxonomy" id="29376"/>
    <lineage>
        <taxon>Bacteria</taxon>
        <taxon>Bacillati</taxon>
        <taxon>Bacillota</taxon>
        <taxon>Clostridia</taxon>
        <taxon>Eubacteriales</taxon>
        <taxon>Peptococcaceae</taxon>
        <taxon>Desulfofundulus</taxon>
    </lineage>
</organism>
<dbReference type="RefSeq" id="WP_152945584.1">
    <property type="nucleotide sequence ID" value="NZ_WHYR01000010.1"/>
</dbReference>
<evidence type="ECO:0000313" key="5">
    <source>
        <dbReference type="Proteomes" id="UP000441717"/>
    </source>
</evidence>
<protein>
    <submittedName>
        <fullName evidence="4">Peptidase</fullName>
    </submittedName>
</protein>
<feature type="compositionally biased region" description="Basic and acidic residues" evidence="1">
    <location>
        <begin position="156"/>
        <end position="167"/>
    </location>
</feature>
<keyword evidence="2" id="KW-0732">Signal</keyword>
<feature type="chain" id="PRO_5026874259" evidence="2">
    <location>
        <begin position="32"/>
        <end position="181"/>
    </location>
</feature>
<feature type="region of interest" description="Disordered" evidence="1">
    <location>
        <begin position="146"/>
        <end position="181"/>
    </location>
</feature>
<reference evidence="4 5" key="1">
    <citation type="submission" date="2019-10" db="EMBL/GenBank/DDBJ databases">
        <title>Comparative genomics of sulfur disproportionating microorganisms.</title>
        <authorList>
            <person name="Ward L.M."/>
            <person name="Bertran E."/>
            <person name="Johnston D."/>
        </authorList>
    </citation>
    <scope>NUCLEOTIDE SEQUENCE [LARGE SCALE GENOMIC DNA]</scope>
    <source>
        <strain evidence="4 5">DSM 14055</strain>
    </source>
</reference>
<sequence>MKVNKKALACVASGMLLLGAATGLGAYQARAAQTAAPTGQPAAVVSQSGSQQQQNEQKPAYTSSIQMPDTGNDNTEKGRDNEAAENASLQSLAKISAEQAKSSALKAVAGKVTGVSLDNENGNVVYSVEIQTAKGLTDVKVDAGNGQVLAQETGEDDHGNQAHEVEKGATGTDNDGEQLEQ</sequence>
<keyword evidence="5" id="KW-1185">Reference proteome</keyword>
<comment type="caution">
    <text evidence="4">The sequence shown here is derived from an EMBL/GenBank/DDBJ whole genome shotgun (WGS) entry which is preliminary data.</text>
</comment>
<feature type="signal peptide" evidence="2">
    <location>
        <begin position="1"/>
        <end position="31"/>
    </location>
</feature>
<gene>
    <name evidence="4" type="ORF">GFC01_05120</name>
</gene>
<dbReference type="AlphaFoldDB" id="A0A6N7INY5"/>